<evidence type="ECO:0000256" key="4">
    <source>
        <dbReference type="ARBA" id="ARBA00023136"/>
    </source>
</evidence>
<feature type="non-terminal residue" evidence="7">
    <location>
        <position position="181"/>
    </location>
</feature>
<dbReference type="EMBL" id="JAHUTI010035894">
    <property type="protein sequence ID" value="MED6243779.1"/>
    <property type="molecule type" value="Genomic_DNA"/>
</dbReference>
<comment type="caution">
    <text evidence="7">The sequence shown here is derived from an EMBL/GenBank/DDBJ whole genome shotgun (WGS) entry which is preliminary data.</text>
</comment>
<sequence>MGQKRDLTDSEKSKIIKSVSEGCSTLEIAKILILTLRAAFPNVIRFICCAGIIYISYCFCGWIVIGPYHEKFRTLNTVSECLFSLVNGDDMFPTFKDMKQKSSLVWIFSRVYLYTFVSLFIYMILSLFITIITDTYYTVKQQQENGVPISDLQKFLSVCKDLPNSGVYRLEKSSIFSCCIN</sequence>
<proteinExistence type="predicted"/>
<name>A0ABU7B1N0_9TELE</name>
<evidence type="ECO:0000256" key="1">
    <source>
        <dbReference type="ARBA" id="ARBA00004141"/>
    </source>
</evidence>
<accession>A0ABU7B1N0</accession>
<feature type="domain" description="Polycystin cation channel PKD1/PKD2" evidence="6">
    <location>
        <begin position="34"/>
        <end position="139"/>
    </location>
</feature>
<dbReference type="Gene3D" id="1.10.287.70">
    <property type="match status" value="1"/>
</dbReference>
<keyword evidence="3 5" id="KW-1133">Transmembrane helix</keyword>
<protein>
    <submittedName>
        <fullName evidence="7">Mucolipin-3</fullName>
    </submittedName>
</protein>
<keyword evidence="8" id="KW-1185">Reference proteome</keyword>
<evidence type="ECO:0000259" key="6">
    <source>
        <dbReference type="Pfam" id="PF08016"/>
    </source>
</evidence>
<feature type="transmembrane region" description="Helical" evidence="5">
    <location>
        <begin position="111"/>
        <end position="132"/>
    </location>
</feature>
<evidence type="ECO:0000256" key="2">
    <source>
        <dbReference type="ARBA" id="ARBA00022692"/>
    </source>
</evidence>
<comment type="subcellular location">
    <subcellularLocation>
        <location evidence="1">Membrane</location>
        <topology evidence="1">Multi-pass membrane protein</topology>
    </subcellularLocation>
</comment>
<evidence type="ECO:0000313" key="7">
    <source>
        <dbReference type="EMBL" id="MED6243779.1"/>
    </source>
</evidence>
<evidence type="ECO:0000256" key="5">
    <source>
        <dbReference type="SAM" id="Phobius"/>
    </source>
</evidence>
<keyword evidence="4 5" id="KW-0472">Membrane</keyword>
<dbReference type="PANTHER" id="PTHR12127">
    <property type="entry name" value="MUCOLIPIN"/>
    <property type="match status" value="1"/>
</dbReference>
<keyword evidence="2 5" id="KW-0812">Transmembrane</keyword>
<dbReference type="PANTHER" id="PTHR12127:SF5">
    <property type="entry name" value="MUCOLIPIN-3"/>
    <property type="match status" value="1"/>
</dbReference>
<organism evidence="7 8">
    <name type="scientific">Ataeniobius toweri</name>
    <dbReference type="NCBI Taxonomy" id="208326"/>
    <lineage>
        <taxon>Eukaryota</taxon>
        <taxon>Metazoa</taxon>
        <taxon>Chordata</taxon>
        <taxon>Craniata</taxon>
        <taxon>Vertebrata</taxon>
        <taxon>Euteleostomi</taxon>
        <taxon>Actinopterygii</taxon>
        <taxon>Neopterygii</taxon>
        <taxon>Teleostei</taxon>
        <taxon>Neoteleostei</taxon>
        <taxon>Acanthomorphata</taxon>
        <taxon>Ovalentaria</taxon>
        <taxon>Atherinomorphae</taxon>
        <taxon>Cyprinodontiformes</taxon>
        <taxon>Goodeidae</taxon>
        <taxon>Ataeniobius</taxon>
    </lineage>
</organism>
<feature type="transmembrane region" description="Helical" evidence="5">
    <location>
        <begin position="43"/>
        <end position="65"/>
    </location>
</feature>
<evidence type="ECO:0000313" key="8">
    <source>
        <dbReference type="Proteomes" id="UP001345963"/>
    </source>
</evidence>
<reference evidence="7 8" key="1">
    <citation type="submission" date="2021-07" db="EMBL/GenBank/DDBJ databases">
        <authorList>
            <person name="Palmer J.M."/>
        </authorList>
    </citation>
    <scope>NUCLEOTIDE SEQUENCE [LARGE SCALE GENOMIC DNA]</scope>
    <source>
        <strain evidence="7 8">AT_MEX2019</strain>
        <tissue evidence="7">Muscle</tissue>
    </source>
</reference>
<evidence type="ECO:0000256" key="3">
    <source>
        <dbReference type="ARBA" id="ARBA00022989"/>
    </source>
</evidence>
<dbReference type="InterPro" id="IPR039031">
    <property type="entry name" value="Mucolipin"/>
</dbReference>
<dbReference type="Proteomes" id="UP001345963">
    <property type="component" value="Unassembled WGS sequence"/>
</dbReference>
<gene>
    <name evidence="7" type="primary">MCOLN3</name>
    <name evidence="7" type="ORF">ATANTOWER_026750</name>
</gene>
<dbReference type="InterPro" id="IPR013122">
    <property type="entry name" value="PKD1_2_channel"/>
</dbReference>
<dbReference type="Pfam" id="PF08016">
    <property type="entry name" value="PKD_channel"/>
    <property type="match status" value="1"/>
</dbReference>